<dbReference type="Gene3D" id="1.10.443.10">
    <property type="entry name" value="Intergrase catalytic core"/>
    <property type="match status" value="1"/>
</dbReference>
<dbReference type="SUPFAM" id="SSF56349">
    <property type="entry name" value="DNA breaking-rejoining enzymes"/>
    <property type="match status" value="1"/>
</dbReference>
<dbReference type="PANTHER" id="PTHR30349">
    <property type="entry name" value="PHAGE INTEGRASE-RELATED"/>
    <property type="match status" value="1"/>
</dbReference>
<sequence length="350" mass="41018">MTGRDTNCVTGVSTKIMTRKLTPEDAVERYLDERKPEVSESTLYNYTYLLERFADWCNTQGIDYINEIDGFTIHDFKLFRRDTDDISNLTLHKNMCTLRTFIRHMESWDVVDDGLADNMILPEIDSETRDRKISAEQAHEMLEYLDKYEYGTKRHALFAILWDTGMRLGSVRSLDLGDYHSGEKYIELHHRPESDTPLKNAEGGEREVNLHAWVCEVIDDHIKMNRHNVTDDYGRKPLFTTEHGRPARSGLRMHITALSRPCHYTGECPHDREQMECEAWTDREYAARCPSSISPHDVRRSSITEWLKRGHRKEIVSDRCDVSPKVLDKHYDVRTKTEKRELRRDAFGMD</sequence>
<dbReference type="InterPro" id="IPR010998">
    <property type="entry name" value="Integrase_recombinase_N"/>
</dbReference>
<feature type="domain" description="Core-binding (CB)" evidence="5">
    <location>
        <begin position="21"/>
        <end position="106"/>
    </location>
</feature>
<evidence type="ECO:0000313" key="7">
    <source>
        <dbReference type="Proteomes" id="UP001595945"/>
    </source>
</evidence>
<dbReference type="GeneID" id="73043928"/>
<evidence type="ECO:0000256" key="1">
    <source>
        <dbReference type="ARBA" id="ARBA00022908"/>
    </source>
</evidence>
<dbReference type="InterPro" id="IPR025269">
    <property type="entry name" value="SAM-like_dom"/>
</dbReference>
<dbReference type="PANTHER" id="PTHR30349:SF41">
    <property type="entry name" value="INTEGRASE_RECOMBINASE PROTEIN MJ0367-RELATED"/>
    <property type="match status" value="1"/>
</dbReference>
<dbReference type="EMBL" id="JBHSHT010000002">
    <property type="protein sequence ID" value="MFC4825357.1"/>
    <property type="molecule type" value="Genomic_DNA"/>
</dbReference>
<dbReference type="InterPro" id="IPR011010">
    <property type="entry name" value="DNA_brk_join_enz"/>
</dbReference>
<comment type="caution">
    <text evidence="6">The sequence shown here is derived from an EMBL/GenBank/DDBJ whole genome shotgun (WGS) entry which is preliminary data.</text>
</comment>
<keyword evidence="7" id="KW-1185">Reference proteome</keyword>
<accession>A0ABD5Q4G9</accession>
<evidence type="ECO:0000259" key="5">
    <source>
        <dbReference type="PROSITE" id="PS51900"/>
    </source>
</evidence>
<evidence type="ECO:0000256" key="2">
    <source>
        <dbReference type="ARBA" id="ARBA00023125"/>
    </source>
</evidence>
<organism evidence="6 7">
    <name type="scientific">Halorussus aquaticus</name>
    <dbReference type="NCBI Taxonomy" id="2953748"/>
    <lineage>
        <taxon>Archaea</taxon>
        <taxon>Methanobacteriati</taxon>
        <taxon>Methanobacteriota</taxon>
        <taxon>Stenosarchaea group</taxon>
        <taxon>Halobacteria</taxon>
        <taxon>Halobacteriales</taxon>
        <taxon>Haladaptataceae</taxon>
        <taxon>Halorussus</taxon>
    </lineage>
</organism>
<gene>
    <name evidence="6" type="ORF">ACFO9K_13930</name>
</gene>
<evidence type="ECO:0000313" key="6">
    <source>
        <dbReference type="EMBL" id="MFC4825357.1"/>
    </source>
</evidence>
<dbReference type="Pfam" id="PF13102">
    <property type="entry name" value="Phage_int_SAM_5"/>
    <property type="match status" value="1"/>
</dbReference>
<dbReference type="InterPro" id="IPR013762">
    <property type="entry name" value="Integrase-like_cat_sf"/>
</dbReference>
<dbReference type="GO" id="GO:0003677">
    <property type="term" value="F:DNA binding"/>
    <property type="evidence" value="ECO:0007669"/>
    <property type="project" value="UniProtKB-UniRule"/>
</dbReference>
<dbReference type="CDD" id="cd00397">
    <property type="entry name" value="DNA_BRE_C"/>
    <property type="match status" value="1"/>
</dbReference>
<dbReference type="AlphaFoldDB" id="A0ABD5Q4G9"/>
<keyword evidence="2 4" id="KW-0238">DNA-binding</keyword>
<evidence type="ECO:0000256" key="3">
    <source>
        <dbReference type="ARBA" id="ARBA00023172"/>
    </source>
</evidence>
<dbReference type="RefSeq" id="WP_254268955.1">
    <property type="nucleotide sequence ID" value="NZ_CP100400.1"/>
</dbReference>
<dbReference type="GO" id="GO:0015074">
    <property type="term" value="P:DNA integration"/>
    <property type="evidence" value="ECO:0007669"/>
    <property type="project" value="UniProtKB-KW"/>
</dbReference>
<dbReference type="InterPro" id="IPR044068">
    <property type="entry name" value="CB"/>
</dbReference>
<dbReference type="PROSITE" id="PS51900">
    <property type="entry name" value="CB"/>
    <property type="match status" value="1"/>
</dbReference>
<evidence type="ECO:0000256" key="4">
    <source>
        <dbReference type="PROSITE-ProRule" id="PRU01248"/>
    </source>
</evidence>
<protein>
    <submittedName>
        <fullName evidence="6">Tyrosine-type recombinase/integrase</fullName>
    </submittedName>
</protein>
<dbReference type="GO" id="GO:0006310">
    <property type="term" value="P:DNA recombination"/>
    <property type="evidence" value="ECO:0007669"/>
    <property type="project" value="UniProtKB-KW"/>
</dbReference>
<name>A0ABD5Q4G9_9EURY</name>
<dbReference type="InterPro" id="IPR050090">
    <property type="entry name" value="Tyrosine_recombinase_XerCD"/>
</dbReference>
<keyword evidence="1" id="KW-0229">DNA integration</keyword>
<dbReference type="Proteomes" id="UP001595945">
    <property type="component" value="Unassembled WGS sequence"/>
</dbReference>
<keyword evidence="3" id="KW-0233">DNA recombination</keyword>
<proteinExistence type="predicted"/>
<dbReference type="Gene3D" id="1.10.150.130">
    <property type="match status" value="1"/>
</dbReference>
<reference evidence="6 7" key="1">
    <citation type="journal article" date="2019" name="Int. J. Syst. Evol. Microbiol.">
        <title>The Global Catalogue of Microorganisms (GCM) 10K type strain sequencing project: providing services to taxonomists for standard genome sequencing and annotation.</title>
        <authorList>
            <consortium name="The Broad Institute Genomics Platform"/>
            <consortium name="The Broad Institute Genome Sequencing Center for Infectious Disease"/>
            <person name="Wu L."/>
            <person name="Ma J."/>
        </authorList>
    </citation>
    <scope>NUCLEOTIDE SEQUENCE [LARGE SCALE GENOMIC DNA]</scope>
    <source>
        <strain evidence="6 7">XZYJ18</strain>
    </source>
</reference>